<dbReference type="Gene3D" id="3.90.1150.10">
    <property type="entry name" value="Aspartate Aminotransferase, domain 1"/>
    <property type="match status" value="1"/>
</dbReference>
<reference evidence="9" key="1">
    <citation type="journal article" date="2019" name="Int. J. Syst. Evol. Microbiol.">
        <title>The Global Catalogue of Microorganisms (GCM) 10K type strain sequencing project: providing services to taxonomists for standard genome sequencing and annotation.</title>
        <authorList>
            <consortium name="The Broad Institute Genomics Platform"/>
            <consortium name="The Broad Institute Genome Sequencing Center for Infectious Disease"/>
            <person name="Wu L."/>
            <person name="Ma J."/>
        </authorList>
    </citation>
    <scope>NUCLEOTIDE SEQUENCE [LARGE SCALE GENOMIC DNA]</scope>
    <source>
        <strain evidence="9">CCUG 52468</strain>
    </source>
</reference>
<keyword evidence="9" id="KW-1185">Reference proteome</keyword>
<protein>
    <submittedName>
        <fullName evidence="8">Aminotransferase class I/II-fold pyridoxal phosphate-dependent enzyme</fullName>
    </submittedName>
</protein>
<dbReference type="Gene3D" id="3.40.640.10">
    <property type="entry name" value="Type I PLP-dependent aspartate aminotransferase-like (Major domain)"/>
    <property type="match status" value="1"/>
</dbReference>
<evidence type="ECO:0000256" key="3">
    <source>
        <dbReference type="ARBA" id="ARBA00010008"/>
    </source>
</evidence>
<keyword evidence="8" id="KW-0032">Aminotransferase</keyword>
<name>A0ABW3RNS3_9SPHI</name>
<comment type="caution">
    <text evidence="8">The sequence shown here is derived from an EMBL/GenBank/DDBJ whole genome shotgun (WGS) entry which is preliminary data.</text>
</comment>
<dbReference type="PANTHER" id="PTHR13693:SF77">
    <property type="entry name" value="8-AMINO-7-OXONONANOATE SYNTHASE"/>
    <property type="match status" value="1"/>
</dbReference>
<sequence>MNVLQSRLREKLNKRQEEGRLRQLQKERDGIDIYSNDYLGFAKNKELNSRILNLLNCHAECIQGSTGSRLISGNSDYTMEVEDFIAAKHQVESSLLFPSGYLANQTLFSNLPAKNDTIILDEKVHRSVYDGCRLSLSNRWKFRHNDLNHLEDLLKKSNGQVWVGVESLYSMDGDFAPLPEIAALCEKFVAALIVDEAHAIGTFGLGFVNMFGLQKQVFATLVTYGKAMGQFGATVLGSKVLIDYLINYAPGFIYSTGMPDFQALCVQESYHFLDENDLIVNKLQGNIKRFGRAMGISMESFQSPIFPIRFKDVGIMEKALRDLTNNGFLSYGIKTPTVPKGEEMIRVCIHSFNSEKEIDLLTDIFKKLYE</sequence>
<dbReference type="RefSeq" id="WP_380896940.1">
    <property type="nucleotide sequence ID" value="NZ_JBHTKY010000017.1"/>
</dbReference>
<comment type="similarity">
    <text evidence="3">Belongs to the class-II pyridoxal-phosphate-dependent aminotransferase family. BioF subfamily.</text>
</comment>
<evidence type="ECO:0000256" key="6">
    <source>
        <dbReference type="RuleBase" id="RU003693"/>
    </source>
</evidence>
<dbReference type="InterPro" id="IPR015421">
    <property type="entry name" value="PyrdxlP-dep_Trfase_major"/>
</dbReference>
<evidence type="ECO:0000259" key="7">
    <source>
        <dbReference type="Pfam" id="PF00155"/>
    </source>
</evidence>
<dbReference type="InterPro" id="IPR050087">
    <property type="entry name" value="AON_synthase_class-II"/>
</dbReference>
<dbReference type="Pfam" id="PF00155">
    <property type="entry name" value="Aminotran_1_2"/>
    <property type="match status" value="1"/>
</dbReference>
<organism evidence="8 9">
    <name type="scientific">Sphingobacterium daejeonense</name>
    <dbReference type="NCBI Taxonomy" id="371142"/>
    <lineage>
        <taxon>Bacteria</taxon>
        <taxon>Pseudomonadati</taxon>
        <taxon>Bacteroidota</taxon>
        <taxon>Sphingobacteriia</taxon>
        <taxon>Sphingobacteriales</taxon>
        <taxon>Sphingobacteriaceae</taxon>
        <taxon>Sphingobacterium</taxon>
    </lineage>
</organism>
<evidence type="ECO:0000256" key="1">
    <source>
        <dbReference type="ARBA" id="ARBA00001933"/>
    </source>
</evidence>
<evidence type="ECO:0000313" key="9">
    <source>
        <dbReference type="Proteomes" id="UP001597205"/>
    </source>
</evidence>
<dbReference type="GO" id="GO:0008483">
    <property type="term" value="F:transaminase activity"/>
    <property type="evidence" value="ECO:0007669"/>
    <property type="project" value="UniProtKB-KW"/>
</dbReference>
<dbReference type="InterPro" id="IPR001917">
    <property type="entry name" value="Aminotrans_II_pyridoxalP_BS"/>
</dbReference>
<feature type="domain" description="Aminotransferase class I/classII large" evidence="7">
    <location>
        <begin position="29"/>
        <end position="359"/>
    </location>
</feature>
<evidence type="ECO:0000256" key="2">
    <source>
        <dbReference type="ARBA" id="ARBA00005189"/>
    </source>
</evidence>
<comment type="pathway">
    <text evidence="2">Lipid metabolism.</text>
</comment>
<evidence type="ECO:0000256" key="4">
    <source>
        <dbReference type="ARBA" id="ARBA00022679"/>
    </source>
</evidence>
<keyword evidence="4" id="KW-0808">Transferase</keyword>
<dbReference type="PANTHER" id="PTHR13693">
    <property type="entry name" value="CLASS II AMINOTRANSFERASE/8-AMINO-7-OXONONANOATE SYNTHASE"/>
    <property type="match status" value="1"/>
</dbReference>
<evidence type="ECO:0000313" key="8">
    <source>
        <dbReference type="EMBL" id="MFD1166348.1"/>
    </source>
</evidence>
<dbReference type="InterPro" id="IPR004839">
    <property type="entry name" value="Aminotransferase_I/II_large"/>
</dbReference>
<dbReference type="InterPro" id="IPR015422">
    <property type="entry name" value="PyrdxlP-dep_Trfase_small"/>
</dbReference>
<comment type="cofactor">
    <cofactor evidence="1 6">
        <name>pyridoxal 5'-phosphate</name>
        <dbReference type="ChEBI" id="CHEBI:597326"/>
    </cofactor>
</comment>
<dbReference type="Proteomes" id="UP001597205">
    <property type="component" value="Unassembled WGS sequence"/>
</dbReference>
<dbReference type="PROSITE" id="PS00599">
    <property type="entry name" value="AA_TRANSFER_CLASS_2"/>
    <property type="match status" value="1"/>
</dbReference>
<dbReference type="InterPro" id="IPR015424">
    <property type="entry name" value="PyrdxlP-dep_Trfase"/>
</dbReference>
<accession>A0ABW3RNS3</accession>
<evidence type="ECO:0000256" key="5">
    <source>
        <dbReference type="ARBA" id="ARBA00022898"/>
    </source>
</evidence>
<proteinExistence type="inferred from homology"/>
<keyword evidence="5 6" id="KW-0663">Pyridoxal phosphate</keyword>
<dbReference type="EMBL" id="JBHTKY010000017">
    <property type="protein sequence ID" value="MFD1166348.1"/>
    <property type="molecule type" value="Genomic_DNA"/>
</dbReference>
<dbReference type="SUPFAM" id="SSF53383">
    <property type="entry name" value="PLP-dependent transferases"/>
    <property type="match status" value="1"/>
</dbReference>
<gene>
    <name evidence="8" type="ORF">ACFQ2C_12090</name>
</gene>